<dbReference type="Proteomes" id="UP001480595">
    <property type="component" value="Unassembled WGS sequence"/>
</dbReference>
<feature type="compositionally biased region" description="Basic residues" evidence="1">
    <location>
        <begin position="63"/>
        <end position="73"/>
    </location>
</feature>
<proteinExistence type="predicted"/>
<feature type="region of interest" description="Disordered" evidence="1">
    <location>
        <begin position="63"/>
        <end position="83"/>
    </location>
</feature>
<name>A0ABR1TQB0_9PEZI</name>
<dbReference type="RefSeq" id="XP_066711088.1">
    <property type="nucleotide sequence ID" value="XM_066861978.1"/>
</dbReference>
<evidence type="ECO:0000313" key="2">
    <source>
        <dbReference type="EMBL" id="KAK8048839.1"/>
    </source>
</evidence>
<organism evidence="2 3">
    <name type="scientific">Apiospora phragmitis</name>
    <dbReference type="NCBI Taxonomy" id="2905665"/>
    <lineage>
        <taxon>Eukaryota</taxon>
        <taxon>Fungi</taxon>
        <taxon>Dikarya</taxon>
        <taxon>Ascomycota</taxon>
        <taxon>Pezizomycotina</taxon>
        <taxon>Sordariomycetes</taxon>
        <taxon>Xylariomycetidae</taxon>
        <taxon>Amphisphaeriales</taxon>
        <taxon>Apiosporaceae</taxon>
        <taxon>Apiospora</taxon>
    </lineage>
</organism>
<sequence length="97" mass="10724">MAATLCYNAWQMPTLFRASGMLDMVYGQYVFRSDVANATWTGDGTTRSRSGCTCCDKANATSRRRHARTRRRGSAAGVSAPGHSTYYADESMIRSRL</sequence>
<protein>
    <submittedName>
        <fullName evidence="2">Uncharacterized protein</fullName>
    </submittedName>
</protein>
<dbReference type="EMBL" id="JAQQWL010000011">
    <property type="protein sequence ID" value="KAK8048839.1"/>
    <property type="molecule type" value="Genomic_DNA"/>
</dbReference>
<reference evidence="2 3" key="1">
    <citation type="submission" date="2023-01" db="EMBL/GenBank/DDBJ databases">
        <title>Analysis of 21 Apiospora genomes using comparative genomics revels a genus with tremendous synthesis potential of carbohydrate active enzymes and secondary metabolites.</title>
        <authorList>
            <person name="Sorensen T."/>
        </authorList>
    </citation>
    <scope>NUCLEOTIDE SEQUENCE [LARGE SCALE GENOMIC DNA]</scope>
    <source>
        <strain evidence="2 3">CBS 135458</strain>
    </source>
</reference>
<dbReference type="GeneID" id="92095041"/>
<evidence type="ECO:0000256" key="1">
    <source>
        <dbReference type="SAM" id="MobiDB-lite"/>
    </source>
</evidence>
<comment type="caution">
    <text evidence="2">The sequence shown here is derived from an EMBL/GenBank/DDBJ whole genome shotgun (WGS) entry which is preliminary data.</text>
</comment>
<evidence type="ECO:0000313" key="3">
    <source>
        <dbReference type="Proteomes" id="UP001480595"/>
    </source>
</evidence>
<keyword evidence="3" id="KW-1185">Reference proteome</keyword>
<accession>A0ABR1TQB0</accession>
<gene>
    <name evidence="2" type="ORF">PG994_010569</name>
</gene>